<keyword evidence="3" id="KW-0597">Phosphoprotein</keyword>
<sequence>MGLLATDTRFDRMATDVAGLNALDAALWARRDDVAGLSSARRLGLIPFSHDTRIVSSLVQVSPSERIVAVKGSAEDLAPMCSAMPPEITAALANEYTKGSRVVLVASKSAGESTTLKPEDLTGLTVDGLLVFSDEVKDNARASLDKLTKLGIAVKIATGDNVIVAKAVCAQLGLDVSDALSGSDIDGMDDATLRDRAQSVTVFARVSPEHKARIIDVLRGEGSAVGFMGDGVNDAIALHVSDVGISVDTATDVAKDAADIVLLKKDLGVVADGVLEGRRVFNNTMKYVFMGTSGDFGNMFSAAFGSIALNFLPMMPGQVLLNDVLYDSSQLAIPYDRVDPEAVTRPSHWNIGMIRRFMLTFGPISSIFDFATFALMILVFHAGEAEFQSGWFVESLATESLIVFVVRTRRVPFFRSLPSTGLIASVIAVVTIGCYLPYSPLAESIGFVALPVPFFLALLGMIIVYLVLVEFAKHLFFRRTKGGTVAPSKSHRDATHRVGRRAARFSSSSNHRSTTPQK</sequence>
<dbReference type="InterPro" id="IPR001757">
    <property type="entry name" value="P_typ_ATPase"/>
</dbReference>
<feature type="transmembrane region" description="Helical" evidence="9">
    <location>
        <begin position="444"/>
        <end position="469"/>
    </location>
</feature>
<evidence type="ECO:0000256" key="2">
    <source>
        <dbReference type="ARBA" id="ARBA00022475"/>
    </source>
</evidence>
<evidence type="ECO:0000313" key="11">
    <source>
        <dbReference type="EMBL" id="CAB4635391.1"/>
    </source>
</evidence>
<dbReference type="InterPro" id="IPR006415">
    <property type="entry name" value="P-type_ATPase_IIIB"/>
</dbReference>
<feature type="transmembrane region" description="Helical" evidence="9">
    <location>
        <begin position="389"/>
        <end position="408"/>
    </location>
</feature>
<gene>
    <name evidence="11" type="ORF">UFOPK1961_01034</name>
</gene>
<dbReference type="Gene3D" id="3.40.50.1000">
    <property type="entry name" value="HAD superfamily/HAD-like"/>
    <property type="match status" value="1"/>
</dbReference>
<dbReference type="GO" id="GO:0015444">
    <property type="term" value="F:P-type magnesium transporter activity"/>
    <property type="evidence" value="ECO:0007669"/>
    <property type="project" value="InterPro"/>
</dbReference>
<evidence type="ECO:0000259" key="10">
    <source>
        <dbReference type="Pfam" id="PF00689"/>
    </source>
</evidence>
<accession>A0A6J6JE44</accession>
<dbReference type="NCBIfam" id="TIGR01494">
    <property type="entry name" value="ATPase_P-type"/>
    <property type="match status" value="1"/>
</dbReference>
<evidence type="ECO:0000256" key="7">
    <source>
        <dbReference type="ARBA" id="ARBA00023136"/>
    </source>
</evidence>
<evidence type="ECO:0000256" key="4">
    <source>
        <dbReference type="ARBA" id="ARBA00022692"/>
    </source>
</evidence>
<keyword evidence="6 9" id="KW-1133">Transmembrane helix</keyword>
<dbReference type="SUPFAM" id="SSF81665">
    <property type="entry name" value="Calcium ATPase, transmembrane domain M"/>
    <property type="match status" value="1"/>
</dbReference>
<evidence type="ECO:0000256" key="5">
    <source>
        <dbReference type="ARBA" id="ARBA00022842"/>
    </source>
</evidence>
<evidence type="ECO:0000256" key="1">
    <source>
        <dbReference type="ARBA" id="ARBA00004651"/>
    </source>
</evidence>
<feature type="region of interest" description="Disordered" evidence="8">
    <location>
        <begin position="483"/>
        <end position="518"/>
    </location>
</feature>
<evidence type="ECO:0000256" key="3">
    <source>
        <dbReference type="ARBA" id="ARBA00022553"/>
    </source>
</evidence>
<keyword evidence="7 9" id="KW-0472">Membrane</keyword>
<dbReference type="InterPro" id="IPR036412">
    <property type="entry name" value="HAD-like_sf"/>
</dbReference>
<evidence type="ECO:0000256" key="8">
    <source>
        <dbReference type="SAM" id="MobiDB-lite"/>
    </source>
</evidence>
<dbReference type="SUPFAM" id="SSF56784">
    <property type="entry name" value="HAD-like"/>
    <property type="match status" value="1"/>
</dbReference>
<evidence type="ECO:0000256" key="6">
    <source>
        <dbReference type="ARBA" id="ARBA00022989"/>
    </source>
</evidence>
<dbReference type="PANTHER" id="PTHR42861">
    <property type="entry name" value="CALCIUM-TRANSPORTING ATPASE"/>
    <property type="match status" value="1"/>
</dbReference>
<protein>
    <submittedName>
        <fullName evidence="11">Unannotated protein</fullName>
    </submittedName>
</protein>
<dbReference type="InterPro" id="IPR023214">
    <property type="entry name" value="HAD_sf"/>
</dbReference>
<dbReference type="Pfam" id="PF00702">
    <property type="entry name" value="Hydrolase"/>
    <property type="match status" value="1"/>
</dbReference>
<keyword evidence="2" id="KW-1003">Cell membrane</keyword>
<feature type="transmembrane region" description="Helical" evidence="9">
    <location>
        <begin position="420"/>
        <end position="438"/>
    </location>
</feature>
<dbReference type="GO" id="GO:0005886">
    <property type="term" value="C:plasma membrane"/>
    <property type="evidence" value="ECO:0007669"/>
    <property type="project" value="UniProtKB-SubCell"/>
</dbReference>
<dbReference type="InterPro" id="IPR006068">
    <property type="entry name" value="ATPase_P-typ_cation-transptr_C"/>
</dbReference>
<dbReference type="EMBL" id="CAEZVJ010000139">
    <property type="protein sequence ID" value="CAB4635391.1"/>
    <property type="molecule type" value="Genomic_DNA"/>
</dbReference>
<dbReference type="GO" id="GO:0016887">
    <property type="term" value="F:ATP hydrolysis activity"/>
    <property type="evidence" value="ECO:0007669"/>
    <property type="project" value="InterPro"/>
</dbReference>
<evidence type="ECO:0000256" key="9">
    <source>
        <dbReference type="SAM" id="Phobius"/>
    </source>
</evidence>
<reference evidence="11" key="1">
    <citation type="submission" date="2020-05" db="EMBL/GenBank/DDBJ databases">
        <authorList>
            <person name="Chiriac C."/>
            <person name="Salcher M."/>
            <person name="Ghai R."/>
            <person name="Kavagutti S V."/>
        </authorList>
    </citation>
    <scope>NUCLEOTIDE SEQUENCE</scope>
</reference>
<proteinExistence type="predicted"/>
<dbReference type="GO" id="GO:0005524">
    <property type="term" value="F:ATP binding"/>
    <property type="evidence" value="ECO:0007669"/>
    <property type="project" value="InterPro"/>
</dbReference>
<dbReference type="Gene3D" id="3.40.1110.10">
    <property type="entry name" value="Calcium-transporting ATPase, cytoplasmic domain N"/>
    <property type="match status" value="1"/>
</dbReference>
<dbReference type="InterPro" id="IPR023298">
    <property type="entry name" value="ATPase_P-typ_TM_dom_sf"/>
</dbReference>
<dbReference type="PRINTS" id="PR01836">
    <property type="entry name" value="MGATPASE"/>
</dbReference>
<organism evidence="11">
    <name type="scientific">freshwater metagenome</name>
    <dbReference type="NCBI Taxonomy" id="449393"/>
    <lineage>
        <taxon>unclassified sequences</taxon>
        <taxon>metagenomes</taxon>
        <taxon>ecological metagenomes</taxon>
    </lineage>
</organism>
<dbReference type="SUPFAM" id="SSF81660">
    <property type="entry name" value="Metal cation-transporting ATPase, ATP-binding domain N"/>
    <property type="match status" value="1"/>
</dbReference>
<dbReference type="AlphaFoldDB" id="A0A6J6JE44"/>
<feature type="compositionally biased region" description="Polar residues" evidence="8">
    <location>
        <begin position="505"/>
        <end position="518"/>
    </location>
</feature>
<feature type="transmembrane region" description="Helical" evidence="9">
    <location>
        <begin position="357"/>
        <end position="383"/>
    </location>
</feature>
<keyword evidence="5" id="KW-0460">Magnesium</keyword>
<feature type="domain" description="Cation-transporting P-type ATPase C-terminal" evidence="10">
    <location>
        <begin position="311"/>
        <end position="474"/>
    </location>
</feature>
<dbReference type="Pfam" id="PF00689">
    <property type="entry name" value="Cation_ATPase_C"/>
    <property type="match status" value="1"/>
</dbReference>
<name>A0A6J6JE44_9ZZZZ</name>
<dbReference type="Gene3D" id="1.20.1110.10">
    <property type="entry name" value="Calcium-transporting ATPase, transmembrane domain"/>
    <property type="match status" value="1"/>
</dbReference>
<comment type="subcellular location">
    <subcellularLocation>
        <location evidence="1">Cell membrane</location>
        <topology evidence="1">Multi-pass membrane protein</topology>
    </subcellularLocation>
</comment>
<keyword evidence="4 9" id="KW-0812">Transmembrane</keyword>
<dbReference type="InterPro" id="IPR023299">
    <property type="entry name" value="ATPase_P-typ_cyto_dom_N"/>
</dbReference>